<keyword evidence="12" id="KW-1185">Reference proteome</keyword>
<dbReference type="InterPro" id="IPR005150">
    <property type="entry name" value="Cellulose_synth"/>
</dbReference>
<dbReference type="Pfam" id="PF03552">
    <property type="entry name" value="Cellulose_synt"/>
    <property type="match status" value="3"/>
</dbReference>
<evidence type="ECO:0000313" key="12">
    <source>
        <dbReference type="Proteomes" id="UP000026915"/>
    </source>
</evidence>
<feature type="binding site" evidence="8">
    <location>
        <position position="17"/>
    </location>
    <ligand>
        <name>UDP-alpha-D-glucose</name>
        <dbReference type="ChEBI" id="CHEBI:58885"/>
    </ligand>
</feature>
<feature type="transmembrane region" description="Helical" evidence="10">
    <location>
        <begin position="478"/>
        <end position="496"/>
    </location>
</feature>
<dbReference type="PANTHER" id="PTHR13301">
    <property type="entry name" value="X-BOX TRANSCRIPTION FACTOR-RELATED"/>
    <property type="match status" value="1"/>
</dbReference>
<accession>A0A061G7F5</accession>
<reference evidence="11 12" key="1">
    <citation type="journal article" date="2013" name="Genome Biol.">
        <title>The genome sequence of the most widely cultivated cacao type and its use to identify candidate genes regulating pod color.</title>
        <authorList>
            <person name="Motamayor J.C."/>
            <person name="Mockaitis K."/>
            <person name="Schmutz J."/>
            <person name="Haiminen N."/>
            <person name="Iii D.L."/>
            <person name="Cornejo O."/>
            <person name="Findley S.D."/>
            <person name="Zheng P."/>
            <person name="Utro F."/>
            <person name="Royaert S."/>
            <person name="Saski C."/>
            <person name="Jenkins J."/>
            <person name="Podicheti R."/>
            <person name="Zhao M."/>
            <person name="Scheffler B.E."/>
            <person name="Stack J.C."/>
            <person name="Feltus F.A."/>
            <person name="Mustiga G.M."/>
            <person name="Amores F."/>
            <person name="Phillips W."/>
            <person name="Marelli J.P."/>
            <person name="May G.D."/>
            <person name="Shapiro H."/>
            <person name="Ma J."/>
            <person name="Bustamante C.D."/>
            <person name="Schnell R.J."/>
            <person name="Main D."/>
            <person name="Gilbert D."/>
            <person name="Parida L."/>
            <person name="Kuhn D.N."/>
        </authorList>
    </citation>
    <scope>NUCLEOTIDE SEQUENCE [LARGE SCALE GENOMIC DNA]</scope>
    <source>
        <strain evidence="12">cv. Matina 1-6</strain>
    </source>
</reference>
<evidence type="ECO:0000256" key="10">
    <source>
        <dbReference type="SAM" id="Phobius"/>
    </source>
</evidence>
<dbReference type="STRING" id="3641.A0A061G7F5"/>
<evidence type="ECO:0000256" key="2">
    <source>
        <dbReference type="ARBA" id="ARBA00022676"/>
    </source>
</evidence>
<evidence type="ECO:0000313" key="11">
    <source>
        <dbReference type="EMBL" id="EOY25087.1"/>
    </source>
</evidence>
<keyword evidence="7" id="KW-0961">Cell wall biogenesis/degradation</keyword>
<dbReference type="Proteomes" id="UP000026915">
    <property type="component" value="Chromosome 3"/>
</dbReference>
<dbReference type="InterPro" id="IPR029044">
    <property type="entry name" value="Nucleotide-diphossugar_trans"/>
</dbReference>
<dbReference type="GO" id="GO:0005886">
    <property type="term" value="C:plasma membrane"/>
    <property type="evidence" value="ECO:0000318"/>
    <property type="project" value="GO_Central"/>
</dbReference>
<name>A0A061G7F5_THECC</name>
<dbReference type="GO" id="GO:0071555">
    <property type="term" value="P:cell wall organization"/>
    <property type="evidence" value="ECO:0007669"/>
    <property type="project" value="UniProtKB-KW"/>
</dbReference>
<evidence type="ECO:0000256" key="3">
    <source>
        <dbReference type="ARBA" id="ARBA00022679"/>
    </source>
</evidence>
<evidence type="ECO:0000256" key="5">
    <source>
        <dbReference type="ARBA" id="ARBA00022989"/>
    </source>
</evidence>
<feature type="transmembrane region" description="Helical" evidence="10">
    <location>
        <begin position="508"/>
        <end position="531"/>
    </location>
</feature>
<dbReference type="AlphaFoldDB" id="A0A061G7F5"/>
<dbReference type="GO" id="GO:0016759">
    <property type="term" value="F:cellulose synthase activity"/>
    <property type="evidence" value="ECO:0000318"/>
    <property type="project" value="GO_Central"/>
</dbReference>
<evidence type="ECO:0000256" key="4">
    <source>
        <dbReference type="ARBA" id="ARBA00022692"/>
    </source>
</evidence>
<dbReference type="GO" id="GO:0009833">
    <property type="term" value="P:plant-type primary cell wall biogenesis"/>
    <property type="evidence" value="ECO:0000318"/>
    <property type="project" value="GO_Central"/>
</dbReference>
<keyword evidence="6 10" id="KW-0472">Membrane</keyword>
<feature type="transmembrane region" description="Helical" evidence="10">
    <location>
        <begin position="449"/>
        <end position="471"/>
    </location>
</feature>
<dbReference type="GO" id="GO:0012505">
    <property type="term" value="C:endomembrane system"/>
    <property type="evidence" value="ECO:0007669"/>
    <property type="project" value="UniProtKB-SubCell"/>
</dbReference>
<evidence type="ECO:0000256" key="8">
    <source>
        <dbReference type="PIRSR" id="PIRSR605150-2"/>
    </source>
</evidence>
<keyword evidence="2" id="KW-0328">Glycosyltransferase</keyword>
<organism evidence="11 12">
    <name type="scientific">Theobroma cacao</name>
    <name type="common">Cacao</name>
    <name type="synonym">Cocoa</name>
    <dbReference type="NCBI Taxonomy" id="3641"/>
    <lineage>
        <taxon>Eukaryota</taxon>
        <taxon>Viridiplantae</taxon>
        <taxon>Streptophyta</taxon>
        <taxon>Embryophyta</taxon>
        <taxon>Tracheophyta</taxon>
        <taxon>Spermatophyta</taxon>
        <taxon>Magnoliopsida</taxon>
        <taxon>eudicotyledons</taxon>
        <taxon>Gunneridae</taxon>
        <taxon>Pentapetalae</taxon>
        <taxon>rosids</taxon>
        <taxon>malvids</taxon>
        <taxon>Malvales</taxon>
        <taxon>Malvaceae</taxon>
        <taxon>Byttnerioideae</taxon>
        <taxon>Theobroma</taxon>
    </lineage>
</organism>
<feature type="binding site" evidence="9">
    <location>
        <position position="154"/>
    </location>
    <ligand>
        <name>Mn(2+)</name>
        <dbReference type="ChEBI" id="CHEBI:29035"/>
    </ligand>
</feature>
<comment type="subcellular location">
    <subcellularLocation>
        <location evidence="1">Endomembrane system</location>
        <topology evidence="1">Multi-pass membrane protein</topology>
    </subcellularLocation>
</comment>
<dbReference type="EMBL" id="CM001881">
    <property type="protein sequence ID" value="EOY25087.1"/>
    <property type="molecule type" value="Genomic_DNA"/>
</dbReference>
<protein>
    <submittedName>
        <fullName evidence="11">Cellulose synthase like G3, putative</fullName>
    </submittedName>
</protein>
<evidence type="ECO:0000256" key="7">
    <source>
        <dbReference type="ARBA" id="ARBA00023316"/>
    </source>
</evidence>
<dbReference type="GO" id="GO:0030244">
    <property type="term" value="P:cellulose biosynthetic process"/>
    <property type="evidence" value="ECO:0000318"/>
    <property type="project" value="GO_Central"/>
</dbReference>
<feature type="transmembrane region" description="Helical" evidence="10">
    <location>
        <begin position="398"/>
        <end position="423"/>
    </location>
</feature>
<keyword evidence="4 10" id="KW-0812">Transmembrane</keyword>
<feature type="transmembrane region" description="Helical" evidence="10">
    <location>
        <begin position="357"/>
        <end position="378"/>
    </location>
</feature>
<proteinExistence type="predicted"/>
<gene>
    <name evidence="11" type="ORF">TCM_016507</name>
</gene>
<dbReference type="eggNOG" id="ENOG502QZE9">
    <property type="taxonomic scope" value="Eukaryota"/>
</dbReference>
<feature type="binding site" evidence="9">
    <location>
        <position position="178"/>
    </location>
    <ligand>
        <name>Mn(2+)</name>
        <dbReference type="ChEBI" id="CHEBI:29035"/>
    </ligand>
</feature>
<keyword evidence="3" id="KW-0808">Transferase</keyword>
<dbReference type="Gene3D" id="3.90.550.10">
    <property type="entry name" value="Spore Coat Polysaccharide Biosynthesis Protein SpsA, Chain A"/>
    <property type="match status" value="1"/>
</dbReference>
<dbReference type="GO" id="GO:0016760">
    <property type="term" value="F:cellulose synthase (UDP-forming) activity"/>
    <property type="evidence" value="ECO:0007669"/>
    <property type="project" value="InterPro"/>
</dbReference>
<keyword evidence="5 10" id="KW-1133">Transmembrane helix</keyword>
<dbReference type="OMA" id="HPFDINM"/>
<dbReference type="InParanoid" id="A0A061G7F5"/>
<evidence type="ECO:0000256" key="9">
    <source>
        <dbReference type="PIRSR" id="PIRSR605150-3"/>
    </source>
</evidence>
<sequence length="532" mass="59886">MAYDYPTEKISIYVSDDEGSALTLFAFMEATKFASYWLPFTRENNIMDRNPDVYFASGHSCISEAKNIKEIYENMKVRVENVVNRGEVSEIYISNDEEREAFNKWTGGFTPQDHPTVIQVLLDSSKDKDITAHFLPNLIFVPRQKSKTSPHHFKAGALNVLLRVSTVMTNAPIILTQDCDMYSNDPQTPLRVLCYLCDPAIEPNLGFIQFPQRFPGDHIIVGLEPSSVGEHPSAPVKTEILELSPDHVVNKPIKYLDILPLAHHVASCNYENQTKWGSKMRFGYGSLVEDFYTGYRLQCDGWRSICCNPERAAFLGNIPINLVDVLGQCNVGPDHLCLPQLALPNGVSVFPEISEPWFFLYLLLLLGAYGQDFLEYVLEGATFRKWWNAQRMWMIRKLWSFSLGAAEYFLKSIGLSTYGFIVINKAVDDEQNKRYCQGMFEFGVPSPLFVPPTMAAIINLFSFIWGTILVISGSTEKGLLLQMLLAGCVVNCFPIYEAMALRSDKGKMPAKITIIATFLAGALYTATSIILK</sequence>
<dbReference type="Gramene" id="EOY25087">
    <property type="protein sequence ID" value="EOY25087"/>
    <property type="gene ID" value="TCM_016507"/>
</dbReference>
<evidence type="ECO:0000256" key="6">
    <source>
        <dbReference type="ARBA" id="ARBA00023136"/>
    </source>
</evidence>
<dbReference type="HOGENOM" id="CLU_001418_3_3_1"/>
<evidence type="ECO:0000256" key="1">
    <source>
        <dbReference type="ARBA" id="ARBA00004127"/>
    </source>
</evidence>